<name>A0ABR7RE54_9PROT</name>
<protein>
    <submittedName>
        <fullName evidence="9">Cytochrome P450</fullName>
    </submittedName>
</protein>
<keyword evidence="3 7" id="KW-0479">Metal-binding</keyword>
<keyword evidence="8" id="KW-1133">Transmembrane helix</keyword>
<organism evidence="9 10">
    <name type="scientific">Pseudoroseomonas ludipueritiae</name>
    <dbReference type="NCBI Taxonomy" id="198093"/>
    <lineage>
        <taxon>Bacteria</taxon>
        <taxon>Pseudomonadati</taxon>
        <taxon>Pseudomonadota</taxon>
        <taxon>Alphaproteobacteria</taxon>
        <taxon>Acetobacterales</taxon>
        <taxon>Acetobacteraceae</taxon>
        <taxon>Pseudoroseomonas</taxon>
    </lineage>
</organism>
<comment type="caution">
    <text evidence="9">The sequence shown here is derived from an EMBL/GenBank/DDBJ whole genome shotgun (WGS) entry which is preliminary data.</text>
</comment>
<keyword evidence="8" id="KW-0812">Transmembrane</keyword>
<evidence type="ECO:0000256" key="6">
    <source>
        <dbReference type="ARBA" id="ARBA00023033"/>
    </source>
</evidence>
<keyword evidence="6 7" id="KW-0503">Monooxygenase</keyword>
<dbReference type="PROSITE" id="PS00086">
    <property type="entry name" value="CYTOCHROME_P450"/>
    <property type="match status" value="1"/>
</dbReference>
<dbReference type="PANTHER" id="PTHR24291:SF50">
    <property type="entry name" value="BIFUNCTIONAL ALBAFLAVENONE MONOOXYGENASE_TERPENE SYNTHASE"/>
    <property type="match status" value="1"/>
</dbReference>
<dbReference type="InterPro" id="IPR036396">
    <property type="entry name" value="Cyt_P450_sf"/>
</dbReference>
<proteinExistence type="inferred from homology"/>
<keyword evidence="2 7" id="KW-0349">Heme</keyword>
<dbReference type="Pfam" id="PF00067">
    <property type="entry name" value="p450"/>
    <property type="match status" value="1"/>
</dbReference>
<accession>A0ABR7RE54</accession>
<keyword evidence="4 7" id="KW-0560">Oxidoreductase</keyword>
<keyword evidence="8" id="KW-0472">Membrane</keyword>
<evidence type="ECO:0000256" key="7">
    <source>
        <dbReference type="RuleBase" id="RU000461"/>
    </source>
</evidence>
<evidence type="ECO:0000256" key="5">
    <source>
        <dbReference type="ARBA" id="ARBA00023004"/>
    </source>
</evidence>
<comment type="similarity">
    <text evidence="1 7">Belongs to the cytochrome P450 family.</text>
</comment>
<evidence type="ECO:0000313" key="9">
    <source>
        <dbReference type="EMBL" id="MBC9179715.1"/>
    </source>
</evidence>
<dbReference type="InterPro" id="IPR017972">
    <property type="entry name" value="Cyt_P450_CS"/>
</dbReference>
<evidence type="ECO:0000256" key="2">
    <source>
        <dbReference type="ARBA" id="ARBA00022617"/>
    </source>
</evidence>
<dbReference type="Proteomes" id="UP000603940">
    <property type="component" value="Unassembled WGS sequence"/>
</dbReference>
<evidence type="ECO:0000256" key="1">
    <source>
        <dbReference type="ARBA" id="ARBA00010617"/>
    </source>
</evidence>
<dbReference type="PRINTS" id="PR00385">
    <property type="entry name" value="P450"/>
</dbReference>
<dbReference type="EMBL" id="JACTUZ010000174">
    <property type="protein sequence ID" value="MBC9179715.1"/>
    <property type="molecule type" value="Genomic_DNA"/>
</dbReference>
<evidence type="ECO:0000256" key="4">
    <source>
        <dbReference type="ARBA" id="ARBA00023002"/>
    </source>
</evidence>
<dbReference type="PANTHER" id="PTHR24291">
    <property type="entry name" value="CYTOCHROME P450 FAMILY 4"/>
    <property type="match status" value="1"/>
</dbReference>
<dbReference type="InterPro" id="IPR050196">
    <property type="entry name" value="Cytochrome_P450_Monoox"/>
</dbReference>
<evidence type="ECO:0000256" key="8">
    <source>
        <dbReference type="SAM" id="Phobius"/>
    </source>
</evidence>
<keyword evidence="10" id="KW-1185">Reference proteome</keyword>
<dbReference type="InterPro" id="IPR002401">
    <property type="entry name" value="Cyt_P450_E_grp-I"/>
</dbReference>
<gene>
    <name evidence="9" type="ORF">IBL25_22480</name>
</gene>
<evidence type="ECO:0000313" key="10">
    <source>
        <dbReference type="Proteomes" id="UP000603940"/>
    </source>
</evidence>
<reference evidence="9 10" key="1">
    <citation type="journal article" date="2009" name="Int. J. Syst. Evol. Microbiol.">
        <title>Transfer of Teichococcus ludipueritiae and Muricoccus roseus to the genus Roseomonas, as Roseomonas ludipueritiae comb. nov. and Roseomonas rosea comb. nov., respectively, and emended description of the genus Roseomonas.</title>
        <authorList>
            <person name="Sanchez-Porro C."/>
            <person name="Gallego V."/>
            <person name="Busse H.J."/>
            <person name="Kampfer P."/>
            <person name="Ventosa A."/>
        </authorList>
    </citation>
    <scope>NUCLEOTIDE SEQUENCE [LARGE SCALE GENOMIC DNA]</scope>
    <source>
        <strain evidence="9 10">DSM 14915</strain>
    </source>
</reference>
<feature type="transmembrane region" description="Helical" evidence="8">
    <location>
        <begin position="394"/>
        <end position="417"/>
    </location>
</feature>
<keyword evidence="5 7" id="KW-0408">Iron</keyword>
<dbReference type="SUPFAM" id="SSF48264">
    <property type="entry name" value="Cytochrome P450"/>
    <property type="match status" value="1"/>
</dbReference>
<dbReference type="Gene3D" id="1.10.630.10">
    <property type="entry name" value="Cytochrome P450"/>
    <property type="match status" value="1"/>
</dbReference>
<evidence type="ECO:0000256" key="3">
    <source>
        <dbReference type="ARBA" id="ARBA00022723"/>
    </source>
</evidence>
<dbReference type="InterPro" id="IPR001128">
    <property type="entry name" value="Cyt_P450"/>
</dbReference>
<sequence>MRPLEGLAQFGALAGQSLRVLRATLRNPLEALPPEVYREPILPRRVLGREIVHVMAPELVHQALVTEAGRLDKGDSVRRPLGPALGEGLLTAEGAEWRWQRRALAPIFRPAQVQNFLPAMLEAARRGAARLLAVPPGQPVAMEQETMRATFDIIVETMLSGSANIDVERAAADIGAYLRLTRWATVASLLRAPDWVPYPGRRRGRRAVGYLRGRLMAQVAARRAEGTARGDLIDLLLGASDPETGQRMDDRQITDNLVTFLTAGHETTALGLAWTLDLLGRHPEIASRAAAEVDAVTGGGPVLPEHVARLDYLRQVFQEGMRLYPPVPILARRVVEPFTLGGVALREDTAIFIPIHAVHRHETLWEAPQLFDPGRFRPELVAARHRLAFMPFGAGPRLCIGGGFAMLEAVAILAVLLREIRFTSAGTPPAPRVDITLRPSAPLWMTVAPRG</sequence>
<dbReference type="PRINTS" id="PR00463">
    <property type="entry name" value="EP450I"/>
</dbReference>